<dbReference type="Proteomes" id="UP001224775">
    <property type="component" value="Unassembled WGS sequence"/>
</dbReference>
<keyword evidence="9 15" id="KW-0560">Oxidoreductase</keyword>
<evidence type="ECO:0000256" key="2">
    <source>
        <dbReference type="ARBA" id="ARBA00001974"/>
    </source>
</evidence>
<dbReference type="PANTHER" id="PTHR19384:SF84">
    <property type="entry name" value="METHIONINE SYNTHASE REDUCTASE"/>
    <property type="match status" value="1"/>
</dbReference>
<dbReference type="PRINTS" id="PR00369">
    <property type="entry name" value="FLAVODOXIN"/>
</dbReference>
<evidence type="ECO:0000256" key="8">
    <source>
        <dbReference type="ARBA" id="ARBA00022857"/>
    </source>
</evidence>
<comment type="caution">
    <text evidence="15">The sequence shown here is derived from an EMBL/GenBank/DDBJ whole genome shotgun (WGS) entry which is preliminary data.</text>
</comment>
<dbReference type="AlphaFoldDB" id="A0AAD8Y5M8"/>
<evidence type="ECO:0000256" key="12">
    <source>
        <dbReference type="ARBA" id="ARBA00040659"/>
    </source>
</evidence>
<dbReference type="InterPro" id="IPR029039">
    <property type="entry name" value="Flavoprotein-like_sf"/>
</dbReference>
<dbReference type="PROSITE" id="PS50902">
    <property type="entry name" value="FLAVODOXIN_LIKE"/>
    <property type="match status" value="2"/>
</dbReference>
<evidence type="ECO:0000256" key="9">
    <source>
        <dbReference type="ARBA" id="ARBA00023002"/>
    </source>
</evidence>
<keyword evidence="4" id="KW-0285">Flavoprotein</keyword>
<dbReference type="InterPro" id="IPR023173">
    <property type="entry name" value="NADPH_Cyt_P450_Rdtase_alpha"/>
</dbReference>
<dbReference type="SUPFAM" id="SSF52218">
    <property type="entry name" value="Flavoproteins"/>
    <property type="match status" value="2"/>
</dbReference>
<keyword evidence="8" id="KW-0521">NADP</keyword>
<dbReference type="EMBL" id="JATAAI010000017">
    <property type="protein sequence ID" value="KAK1739638.1"/>
    <property type="molecule type" value="Genomic_DNA"/>
</dbReference>
<comment type="cofactor">
    <cofactor evidence="2">
        <name>FAD</name>
        <dbReference type="ChEBI" id="CHEBI:57692"/>
    </cofactor>
</comment>
<keyword evidence="6" id="KW-0949">S-adenosyl-L-methionine</keyword>
<comment type="cofactor">
    <cofactor evidence="1">
        <name>FMN</name>
        <dbReference type="ChEBI" id="CHEBI:58210"/>
    </cofactor>
</comment>
<dbReference type="EC" id="1.16.1.8" evidence="11"/>
<dbReference type="Gene3D" id="2.40.30.10">
    <property type="entry name" value="Translation factors"/>
    <property type="match status" value="1"/>
</dbReference>
<evidence type="ECO:0000256" key="6">
    <source>
        <dbReference type="ARBA" id="ARBA00022691"/>
    </source>
</evidence>
<accession>A0AAD8Y5M8</accession>
<dbReference type="InterPro" id="IPR039261">
    <property type="entry name" value="FNR_nucleotide-bd"/>
</dbReference>
<keyword evidence="16" id="KW-1185">Reference proteome</keyword>
<dbReference type="PRINTS" id="PR00371">
    <property type="entry name" value="FPNCR"/>
</dbReference>
<dbReference type="InterPro" id="IPR001433">
    <property type="entry name" value="OxRdtase_FAD/NAD-bd"/>
</dbReference>
<feature type="domain" description="Flavodoxin-like" evidence="13">
    <location>
        <begin position="38"/>
        <end position="201"/>
    </location>
</feature>
<evidence type="ECO:0000313" key="16">
    <source>
        <dbReference type="Proteomes" id="UP001224775"/>
    </source>
</evidence>
<evidence type="ECO:0000256" key="5">
    <source>
        <dbReference type="ARBA" id="ARBA00022643"/>
    </source>
</evidence>
<dbReference type="GO" id="GO:0009086">
    <property type="term" value="P:methionine biosynthetic process"/>
    <property type="evidence" value="ECO:0007669"/>
    <property type="project" value="UniProtKB-KW"/>
</dbReference>
<dbReference type="GO" id="GO:0030586">
    <property type="term" value="F:[methionine synthase] reductase (NADPH) activity"/>
    <property type="evidence" value="ECO:0007669"/>
    <property type="project" value="UniProtKB-EC"/>
</dbReference>
<dbReference type="InterPro" id="IPR003097">
    <property type="entry name" value="CysJ-like_FAD-binding"/>
</dbReference>
<dbReference type="Pfam" id="PF00258">
    <property type="entry name" value="Flavodoxin_1"/>
    <property type="match status" value="2"/>
</dbReference>
<evidence type="ECO:0000256" key="1">
    <source>
        <dbReference type="ARBA" id="ARBA00001917"/>
    </source>
</evidence>
<dbReference type="PROSITE" id="PS51384">
    <property type="entry name" value="FAD_FR"/>
    <property type="match status" value="1"/>
</dbReference>
<sequence>MNHGHVGKTNNRGHNNSHRCKSTSIVLSHNKQIAAMNLTILYGSATGNAEHIAKDLGESINEKKISSCAFTSATVLELDQFKRKKLFESWSSPPEDAKYTKHALVVVCSTTGNGDAPENAGRFVRFVKRKPPTTLSDAPMEHVAYSVLALGDTNYDKFCESGQLIDKKLKEWGGTRAMPVACADEATGLEATVEPWVEEVLGKLEATCAASAGGGGEEKKDDTVDATTLPEQLDQKLVVTEETASASVQLSSPAPAVTQEIAKESTTSLYVLYGSATGNAEHIAKDVAATYELYLKNPSFIGYFPSVVCCELNDYKKKCLSQWETEPPCNTKHGVIIVCSTTGNADAPENSDRFVRWLKRKTTDSTQPFKHCAYAVLALGDTNYDVFCATGKVIDKRLKELGGTRCCPVALADEATGLEETVDPWTGSVIQKLAAECNGSTRIQGSVAPPAVAAPVAVAAPPKTIVKETSSSSSSEEKKMEFDETVPAVMQSSSVGVATIRNLLSLLPKDAIPAVDNKSLPSMVSSLSSCELVNDEELQGRERENSVADNMTVSSGSSGFHYTLNKPYESTVLSARYLTKTNVECAKKASELVLDSNTSDEKVVEAKNLYNNHFPLVFGDDIECNKNGKRVIEMTLSLPDDFTLEYQPGDSVGLIVPNTPEATIFILSMLEKNHGVLPSQKISVDSNHPITVEEAIRTTIDLCSPMKKKRLFMLSQFAADPEEALALRLLSSNEKGNDLFQRYVEDQNRTVIDILKEFPSCQQLITLEGLLGCLPAIPPRYYSVCSSPLADRQAENGSYHLKVAFSVVDFLTPSVSEDLNSGKRVGGLATRYLECICSPFLNNPSGSFKVPTVQIFPKPTHEFRLPTNMSTPLILIGPGTGIAPFIGFLSHRQAQISSLESFEAAETASEGTWRGGYELDPEELHISKGDSTGLNLALDYVRKQKTGEIDLYFGCRYSDHDYLYEDELEAFKSTGILSNLYTAFSREHGKEKMYVQNIMQDKPECKQRLTEMILNKDASVYVCGDGNAMGKDVQEAIVNVLADKLESKQSALAYLDQMKTSGRFVLDIWS</sequence>
<reference evidence="15" key="1">
    <citation type="submission" date="2023-06" db="EMBL/GenBank/DDBJ databases">
        <title>Survivors Of The Sea: Transcriptome response of Skeletonema marinoi to long-term dormancy.</title>
        <authorList>
            <person name="Pinder M.I.M."/>
            <person name="Kourtchenko O."/>
            <person name="Robertson E.K."/>
            <person name="Larsson T."/>
            <person name="Maumus F."/>
            <person name="Osuna-Cruz C.M."/>
            <person name="Vancaester E."/>
            <person name="Stenow R."/>
            <person name="Vandepoele K."/>
            <person name="Ploug H."/>
            <person name="Bruchert V."/>
            <person name="Godhe A."/>
            <person name="Topel M."/>
        </authorList>
    </citation>
    <scope>NUCLEOTIDE SEQUENCE</scope>
    <source>
        <strain evidence="15">R05AC</strain>
    </source>
</reference>
<evidence type="ECO:0000259" key="13">
    <source>
        <dbReference type="PROSITE" id="PS50902"/>
    </source>
</evidence>
<feature type="domain" description="Flavodoxin-like" evidence="13">
    <location>
        <begin position="269"/>
        <end position="430"/>
    </location>
</feature>
<dbReference type="Pfam" id="PF00175">
    <property type="entry name" value="NAD_binding_1"/>
    <property type="match status" value="1"/>
</dbReference>
<keyword evidence="5" id="KW-0288">FMN</keyword>
<dbReference type="GO" id="GO:0010181">
    <property type="term" value="F:FMN binding"/>
    <property type="evidence" value="ECO:0007669"/>
    <property type="project" value="InterPro"/>
</dbReference>
<evidence type="ECO:0000256" key="7">
    <source>
        <dbReference type="ARBA" id="ARBA00022827"/>
    </source>
</evidence>
<organism evidence="15 16">
    <name type="scientific">Skeletonema marinoi</name>
    <dbReference type="NCBI Taxonomy" id="267567"/>
    <lineage>
        <taxon>Eukaryota</taxon>
        <taxon>Sar</taxon>
        <taxon>Stramenopiles</taxon>
        <taxon>Ochrophyta</taxon>
        <taxon>Bacillariophyta</taxon>
        <taxon>Coscinodiscophyceae</taxon>
        <taxon>Thalassiosirophycidae</taxon>
        <taxon>Thalassiosirales</taxon>
        <taxon>Skeletonemataceae</taxon>
        <taxon>Skeletonema</taxon>
        <taxon>Skeletonema marinoi-dohrnii complex</taxon>
    </lineage>
</organism>
<dbReference type="InterPro" id="IPR001094">
    <property type="entry name" value="Flavdoxin-like"/>
</dbReference>
<dbReference type="GO" id="GO:0005829">
    <property type="term" value="C:cytosol"/>
    <property type="evidence" value="ECO:0007669"/>
    <property type="project" value="TreeGrafter"/>
</dbReference>
<dbReference type="InterPro" id="IPR001709">
    <property type="entry name" value="Flavoprot_Pyr_Nucl_cyt_Rdtase"/>
</dbReference>
<dbReference type="InterPro" id="IPR017927">
    <property type="entry name" value="FAD-bd_FR_type"/>
</dbReference>
<dbReference type="Pfam" id="PF00667">
    <property type="entry name" value="FAD_binding_1"/>
    <property type="match status" value="1"/>
</dbReference>
<dbReference type="Gene3D" id="3.40.50.360">
    <property type="match status" value="2"/>
</dbReference>
<dbReference type="InterPro" id="IPR017938">
    <property type="entry name" value="Riboflavin_synthase-like_b-brl"/>
</dbReference>
<keyword evidence="7" id="KW-0274">FAD</keyword>
<dbReference type="Gene3D" id="3.40.50.80">
    <property type="entry name" value="Nucleotide-binding domain of ferredoxin-NADP reductase (FNR) module"/>
    <property type="match status" value="1"/>
</dbReference>
<evidence type="ECO:0000256" key="10">
    <source>
        <dbReference type="ARBA" id="ARBA00023167"/>
    </source>
</evidence>
<keyword evidence="3" id="KW-0028">Amino-acid biosynthesis</keyword>
<evidence type="ECO:0000259" key="14">
    <source>
        <dbReference type="PROSITE" id="PS51384"/>
    </source>
</evidence>
<keyword evidence="10" id="KW-0486">Methionine biosynthesis</keyword>
<dbReference type="GO" id="GO:0050667">
    <property type="term" value="P:homocysteine metabolic process"/>
    <property type="evidence" value="ECO:0007669"/>
    <property type="project" value="TreeGrafter"/>
</dbReference>
<proteinExistence type="predicted"/>
<dbReference type="PANTHER" id="PTHR19384">
    <property type="entry name" value="NITRIC OXIDE SYNTHASE-RELATED"/>
    <property type="match status" value="1"/>
</dbReference>
<dbReference type="SUPFAM" id="SSF52343">
    <property type="entry name" value="Ferredoxin reductase-like, C-terminal NADP-linked domain"/>
    <property type="match status" value="1"/>
</dbReference>
<evidence type="ECO:0000256" key="11">
    <source>
        <dbReference type="ARBA" id="ARBA00039088"/>
    </source>
</evidence>
<dbReference type="InterPro" id="IPR008254">
    <property type="entry name" value="Flavodoxin/NO_synth"/>
</dbReference>
<protein>
    <recommendedName>
        <fullName evidence="12">Methionine synthase reductase</fullName>
        <ecNumber evidence="11">1.16.1.8</ecNumber>
    </recommendedName>
</protein>
<evidence type="ECO:0000313" key="15">
    <source>
        <dbReference type="EMBL" id="KAK1739638.1"/>
    </source>
</evidence>
<dbReference type="SUPFAM" id="SSF63380">
    <property type="entry name" value="Riboflavin synthase domain-like"/>
    <property type="match status" value="1"/>
</dbReference>
<feature type="domain" description="FAD-binding FR-type" evidence="14">
    <location>
        <begin position="596"/>
        <end position="866"/>
    </location>
</feature>
<dbReference type="GO" id="GO:0050660">
    <property type="term" value="F:flavin adenine dinucleotide binding"/>
    <property type="evidence" value="ECO:0007669"/>
    <property type="project" value="TreeGrafter"/>
</dbReference>
<dbReference type="Gene3D" id="1.20.990.10">
    <property type="entry name" value="NADPH-cytochrome p450 Reductase, Chain A, domain 3"/>
    <property type="match status" value="1"/>
</dbReference>
<gene>
    <name evidence="15" type="ORF">QTG54_009397</name>
</gene>
<evidence type="ECO:0000256" key="3">
    <source>
        <dbReference type="ARBA" id="ARBA00022605"/>
    </source>
</evidence>
<name>A0AAD8Y5M8_9STRA</name>
<evidence type="ECO:0000256" key="4">
    <source>
        <dbReference type="ARBA" id="ARBA00022630"/>
    </source>
</evidence>